<evidence type="ECO:0000256" key="14">
    <source>
        <dbReference type="ARBA" id="ARBA00033225"/>
    </source>
</evidence>
<comment type="similarity">
    <text evidence="3">Belongs to the homogentisate dioxygenase family.</text>
</comment>
<dbReference type="CDD" id="cd07000">
    <property type="entry name" value="cupin_HGO_N"/>
    <property type="match status" value="1"/>
</dbReference>
<dbReference type="GO" id="GO:0046872">
    <property type="term" value="F:metal ion binding"/>
    <property type="evidence" value="ECO:0007669"/>
    <property type="project" value="UniProtKB-KW"/>
</dbReference>
<dbReference type="PANTHER" id="PTHR11056:SF0">
    <property type="entry name" value="HOMOGENTISATE 1,2-DIOXYGENASE"/>
    <property type="match status" value="1"/>
</dbReference>
<dbReference type="UniPathway" id="UPA00139">
    <property type="reaction ID" value="UER00339"/>
</dbReference>
<dbReference type="EMBL" id="UYJE01006406">
    <property type="protein sequence ID" value="VDI45763.1"/>
    <property type="molecule type" value="Genomic_DNA"/>
</dbReference>
<keyword evidence="11" id="KW-0585">Phenylalanine catabolism</keyword>
<evidence type="ECO:0000259" key="19">
    <source>
        <dbReference type="Pfam" id="PF20510"/>
    </source>
</evidence>
<feature type="binding site" evidence="16">
    <location>
        <position position="469"/>
    </location>
    <ligand>
        <name>homogentisate</name>
        <dbReference type="ChEBI" id="CHEBI:16169"/>
    </ligand>
</feature>
<dbReference type="GO" id="GO:0005737">
    <property type="term" value="C:cytoplasm"/>
    <property type="evidence" value="ECO:0007669"/>
    <property type="project" value="TreeGrafter"/>
</dbReference>
<evidence type="ECO:0000313" key="20">
    <source>
        <dbReference type="EMBL" id="VDI45763.1"/>
    </source>
</evidence>
<keyword evidence="9 20" id="KW-0560">Oxidoreductase</keyword>
<keyword evidence="6 16" id="KW-0479">Metal-binding</keyword>
<evidence type="ECO:0000256" key="15">
    <source>
        <dbReference type="PIRSR" id="PIRSR605708-1"/>
    </source>
</evidence>
<dbReference type="InterPro" id="IPR014710">
    <property type="entry name" value="RmlC-like_jellyroll"/>
</dbReference>
<evidence type="ECO:0000256" key="10">
    <source>
        <dbReference type="ARBA" id="ARBA00023004"/>
    </source>
</evidence>
<dbReference type="InterPro" id="IPR011051">
    <property type="entry name" value="RmlC_Cupin_sf"/>
</dbReference>
<dbReference type="EC" id="1.13.11.5" evidence="4"/>
<protein>
    <recommendedName>
        <fullName evidence="5">Homogentisate 1,2-dioxygenase</fullName>
        <ecNumber evidence="4">1.13.11.5</ecNumber>
    </recommendedName>
    <alternativeName>
        <fullName evidence="12">Homogentisate oxygenase</fullName>
    </alternativeName>
    <alternativeName>
        <fullName evidence="13">Homogentisic acid oxidase</fullName>
    </alternativeName>
    <alternativeName>
        <fullName evidence="14">Homogentisicase</fullName>
    </alternativeName>
</protein>
<keyword evidence="21" id="KW-1185">Reference proteome</keyword>
<name>A0A8B6FBU3_MYTGA</name>
<dbReference type="GO" id="GO:0004411">
    <property type="term" value="F:homogentisate 1,2-dioxygenase activity"/>
    <property type="evidence" value="ECO:0007669"/>
    <property type="project" value="UniProtKB-EC"/>
</dbReference>
<gene>
    <name evidence="20" type="ORF">MGAL_10B068675</name>
</gene>
<feature type="active site" description="Proton acceptor" evidence="15">
    <location>
        <position position="390"/>
    </location>
</feature>
<feature type="domain" description="Homogentisate 1,2-dioxygenase C-terminal" evidence="18">
    <location>
        <begin position="379"/>
        <end position="530"/>
    </location>
</feature>
<dbReference type="FunFam" id="2.60.120.10:FF:000026">
    <property type="entry name" value="Homogentisate 1,2-dioxygenase"/>
    <property type="match status" value="1"/>
</dbReference>
<dbReference type="InterPro" id="IPR011989">
    <property type="entry name" value="ARM-like"/>
</dbReference>
<evidence type="ECO:0000256" key="12">
    <source>
        <dbReference type="ARBA" id="ARBA00030235"/>
    </source>
</evidence>
<feature type="binding site" evidence="16">
    <location>
        <position position="469"/>
    </location>
    <ligand>
        <name>Fe cation</name>
        <dbReference type="ChEBI" id="CHEBI:24875"/>
    </ligand>
</feature>
<dbReference type="InterPro" id="IPR046451">
    <property type="entry name" value="HgmA_C"/>
</dbReference>
<proteinExistence type="inferred from homology"/>
<evidence type="ECO:0000256" key="4">
    <source>
        <dbReference type="ARBA" id="ARBA00013127"/>
    </source>
</evidence>
<feature type="domain" description="Homogentisate 1,2-dioxygenase N-terminal" evidence="19">
    <location>
        <begin position="214"/>
        <end position="377"/>
    </location>
</feature>
<dbReference type="Pfam" id="PF04209">
    <property type="entry name" value="HgmA_C"/>
    <property type="match status" value="1"/>
</dbReference>
<evidence type="ECO:0000256" key="11">
    <source>
        <dbReference type="ARBA" id="ARBA00023232"/>
    </source>
</evidence>
<dbReference type="SUPFAM" id="SSF51182">
    <property type="entry name" value="RmlC-like cupins"/>
    <property type="match status" value="1"/>
</dbReference>
<dbReference type="Gene3D" id="2.60.120.10">
    <property type="entry name" value="Jelly Rolls"/>
    <property type="match status" value="1"/>
</dbReference>
<evidence type="ECO:0000256" key="13">
    <source>
        <dbReference type="ARBA" id="ARBA00030437"/>
    </source>
</evidence>
<dbReference type="Gene3D" id="1.25.10.10">
    <property type="entry name" value="Leucine-rich Repeat Variant"/>
    <property type="match status" value="1"/>
</dbReference>
<dbReference type="NCBIfam" id="TIGR01015">
    <property type="entry name" value="hmgA"/>
    <property type="match status" value="1"/>
</dbReference>
<dbReference type="GO" id="GO:0006572">
    <property type="term" value="P:L-tyrosine catabolic process"/>
    <property type="evidence" value="ECO:0007669"/>
    <property type="project" value="UniProtKB-KW"/>
</dbReference>
<organism evidence="20 21">
    <name type="scientific">Mytilus galloprovincialis</name>
    <name type="common">Mediterranean mussel</name>
    <dbReference type="NCBI Taxonomy" id="29158"/>
    <lineage>
        <taxon>Eukaryota</taxon>
        <taxon>Metazoa</taxon>
        <taxon>Spiralia</taxon>
        <taxon>Lophotrochozoa</taxon>
        <taxon>Mollusca</taxon>
        <taxon>Bivalvia</taxon>
        <taxon>Autobranchia</taxon>
        <taxon>Pteriomorphia</taxon>
        <taxon>Mytilida</taxon>
        <taxon>Mytiloidea</taxon>
        <taxon>Mytilidae</taxon>
        <taxon>Mytilinae</taxon>
        <taxon>Mytilus</taxon>
    </lineage>
</organism>
<feature type="binding site" evidence="16">
    <location>
        <position position="433"/>
    </location>
    <ligand>
        <name>Fe cation</name>
        <dbReference type="ChEBI" id="CHEBI:24875"/>
    </ligand>
</feature>
<dbReference type="AlphaFoldDB" id="A0A8B6FBU3"/>
<feature type="binding site" evidence="16">
    <location>
        <position position="448"/>
    </location>
    <ligand>
        <name>homogentisate</name>
        <dbReference type="ChEBI" id="CHEBI:16169"/>
    </ligand>
</feature>
<dbReference type="InterPro" id="IPR046452">
    <property type="entry name" value="HgmA_N"/>
</dbReference>
<comment type="caution">
    <text evidence="20">The sequence shown here is derived from an EMBL/GenBank/DDBJ whole genome shotgun (WGS) entry which is preliminary data.</text>
</comment>
<evidence type="ECO:0000256" key="5">
    <source>
        <dbReference type="ARBA" id="ARBA00018757"/>
    </source>
</evidence>
<accession>A0A8B6FBU3</accession>
<dbReference type="Pfam" id="PF20510">
    <property type="entry name" value="HgmA_N"/>
    <property type="match status" value="1"/>
</dbReference>
<keyword evidence="10 16" id="KW-0408">Iron</keyword>
<feature type="region of interest" description="Disordered" evidence="17">
    <location>
        <begin position="1"/>
        <end position="93"/>
    </location>
</feature>
<evidence type="ECO:0000256" key="3">
    <source>
        <dbReference type="ARBA" id="ARBA00007757"/>
    </source>
</evidence>
<dbReference type="Proteomes" id="UP000596742">
    <property type="component" value="Unassembled WGS sequence"/>
</dbReference>
<dbReference type="GO" id="GO:0006559">
    <property type="term" value="P:L-phenylalanine catabolic process"/>
    <property type="evidence" value="ECO:0007669"/>
    <property type="project" value="UniProtKB-UniPathway"/>
</dbReference>
<dbReference type="InterPro" id="IPR016024">
    <property type="entry name" value="ARM-type_fold"/>
</dbReference>
<evidence type="ECO:0000256" key="1">
    <source>
        <dbReference type="ARBA" id="ARBA00001962"/>
    </source>
</evidence>
<keyword evidence="8 20" id="KW-0223">Dioxygenase</keyword>
<evidence type="ECO:0000256" key="9">
    <source>
        <dbReference type="ARBA" id="ARBA00023002"/>
    </source>
</evidence>
<dbReference type="OrthoDB" id="1689029at2759"/>
<dbReference type="InterPro" id="IPR005708">
    <property type="entry name" value="Homogentis_dOase"/>
</dbReference>
<reference evidence="20" key="1">
    <citation type="submission" date="2018-11" db="EMBL/GenBank/DDBJ databases">
        <authorList>
            <person name="Alioto T."/>
            <person name="Alioto T."/>
        </authorList>
    </citation>
    <scope>NUCLEOTIDE SEQUENCE</scope>
</reference>
<keyword evidence="7" id="KW-0828">Tyrosine catabolism</keyword>
<evidence type="ECO:0000256" key="7">
    <source>
        <dbReference type="ARBA" id="ARBA00022878"/>
    </source>
</evidence>
<dbReference type="SUPFAM" id="SSF48371">
    <property type="entry name" value="ARM repeat"/>
    <property type="match status" value="1"/>
</dbReference>
<feature type="compositionally biased region" description="Basic residues" evidence="17">
    <location>
        <begin position="1"/>
        <end position="11"/>
    </location>
</feature>
<evidence type="ECO:0000256" key="16">
    <source>
        <dbReference type="PIRSR" id="PIRSR605708-2"/>
    </source>
</evidence>
<evidence type="ECO:0000256" key="17">
    <source>
        <dbReference type="SAM" id="MobiDB-lite"/>
    </source>
</evidence>
<comment type="pathway">
    <text evidence="2">Amino-acid degradation; L-phenylalanine degradation; acetoacetate and fumarate from L-phenylalanine: step 4/6.</text>
</comment>
<evidence type="ECO:0000256" key="6">
    <source>
        <dbReference type="ARBA" id="ARBA00022723"/>
    </source>
</evidence>
<dbReference type="PANTHER" id="PTHR11056">
    <property type="entry name" value="HOMOGENTISATE 1,2-DIOXYGENASE"/>
    <property type="match status" value="1"/>
</dbReference>
<sequence>MSGKRPAKGKVHIAPPGDFIALGKGKSPADSDLPRLQSSSKKPEKKREGAPGISGAPPVKKPKILSHGQTFTPLGRTDTDRRSSPAPSSVSQYEELAVEVDGVELLEEILEAEDMCNDERLEALICGAVKQLKQFRSKPETAMYLTLMHLAKEKPSLFNNEVVIEELLQLENLCKQLYETADTNLRSEAEKALIQFAESPDCLNKCQLLLERGNGMATICGAGDTRGRHGLGIYIYTCNTSMDNKCFYSSDGDLLIVPQQGGLLITTEFGKMQVDPNEICVIQQGIRFSVAVSGETRGYMMEVFDGHFTLPNLGPIGANGLANPRDFLTPTACYEDKDCDYTVTSKFQGHLFSAKQGHSPFDVVAWHGNYAPYKYNLDNFCTMNTVSFDHVDPSVFTVLTCQSLKPGTAIADFVIFPPRWSVAQNTFRPPYYHRNCMSEFMGLILGKYEAKEEGFSPGGATLHSMMTPHGPDAECFENASNADLKPQRVADGTMAFMFESSLSMAVTEWGNKTKVDEKYYECWQPLKKHFMIAENDTNSDGASKAKKKKAK</sequence>
<comment type="cofactor">
    <cofactor evidence="1 16">
        <name>Fe cation</name>
        <dbReference type="ChEBI" id="CHEBI:24875"/>
    </cofactor>
</comment>
<evidence type="ECO:0000256" key="2">
    <source>
        <dbReference type="ARBA" id="ARBA00004704"/>
    </source>
</evidence>
<feature type="binding site" evidence="16">
    <location>
        <position position="439"/>
    </location>
    <ligand>
        <name>Fe cation</name>
        <dbReference type="ChEBI" id="CHEBI:24875"/>
    </ligand>
</feature>
<evidence type="ECO:0000259" key="18">
    <source>
        <dbReference type="Pfam" id="PF04209"/>
    </source>
</evidence>
<evidence type="ECO:0000313" key="21">
    <source>
        <dbReference type="Proteomes" id="UP000596742"/>
    </source>
</evidence>
<evidence type="ECO:0000256" key="8">
    <source>
        <dbReference type="ARBA" id="ARBA00022964"/>
    </source>
</evidence>